<dbReference type="AlphaFoldDB" id="A0A517QVC6"/>
<evidence type="ECO:0000313" key="4">
    <source>
        <dbReference type="EMBL" id="QDT35551.1"/>
    </source>
</evidence>
<dbReference type="Proteomes" id="UP000315724">
    <property type="component" value="Chromosome"/>
</dbReference>
<proteinExistence type="inferred from homology"/>
<evidence type="ECO:0000259" key="3">
    <source>
        <dbReference type="Pfam" id="PF13472"/>
    </source>
</evidence>
<organism evidence="4 5">
    <name type="scientific">Thalassoglobus polymorphus</name>
    <dbReference type="NCBI Taxonomy" id="2527994"/>
    <lineage>
        <taxon>Bacteria</taxon>
        <taxon>Pseudomonadati</taxon>
        <taxon>Planctomycetota</taxon>
        <taxon>Planctomycetia</taxon>
        <taxon>Planctomycetales</taxon>
        <taxon>Planctomycetaceae</taxon>
        <taxon>Thalassoglobus</taxon>
    </lineage>
</organism>
<dbReference type="InterPro" id="IPR037459">
    <property type="entry name" value="RhgT-like"/>
</dbReference>
<dbReference type="OrthoDB" id="9807041at2"/>
<sequence>MTLRQFNNLARRQIYFCVAAALMCRYGMADEKPVTIVLAGDSTVTDTAGWGKGFSDLLNEKAKCVNLSAGGRSSKSFRAEGRWQKCLDLKPDYILIQFGHNDQPGKGEARETDPSTTYTEFLKQYVNESREIGATPILVTSLTRRRFNEQGKITSSLVPYVTAVKKVGKELNVPVVDLHTRSIELCEKLGPEKCIEISYEQPKGGLDRTHLNTKGAKLTAPLIVNELNKVAPEMSKYFESK</sequence>
<dbReference type="GO" id="GO:0016788">
    <property type="term" value="F:hydrolase activity, acting on ester bonds"/>
    <property type="evidence" value="ECO:0007669"/>
    <property type="project" value="UniProtKB-ARBA"/>
</dbReference>
<dbReference type="SUPFAM" id="SSF52266">
    <property type="entry name" value="SGNH hydrolase"/>
    <property type="match status" value="1"/>
</dbReference>
<keyword evidence="2 4" id="KW-0378">Hydrolase</keyword>
<feature type="domain" description="SGNH hydrolase-type esterase" evidence="3">
    <location>
        <begin position="40"/>
        <end position="217"/>
    </location>
</feature>
<reference evidence="4 5" key="1">
    <citation type="submission" date="2019-02" db="EMBL/GenBank/DDBJ databases">
        <title>Deep-cultivation of Planctomycetes and their phenomic and genomic characterization uncovers novel biology.</title>
        <authorList>
            <person name="Wiegand S."/>
            <person name="Jogler M."/>
            <person name="Boedeker C."/>
            <person name="Pinto D."/>
            <person name="Vollmers J."/>
            <person name="Rivas-Marin E."/>
            <person name="Kohn T."/>
            <person name="Peeters S.H."/>
            <person name="Heuer A."/>
            <person name="Rast P."/>
            <person name="Oberbeckmann S."/>
            <person name="Bunk B."/>
            <person name="Jeske O."/>
            <person name="Meyerdierks A."/>
            <person name="Storesund J.E."/>
            <person name="Kallscheuer N."/>
            <person name="Luecker S."/>
            <person name="Lage O.M."/>
            <person name="Pohl T."/>
            <person name="Merkel B.J."/>
            <person name="Hornburger P."/>
            <person name="Mueller R.-W."/>
            <person name="Bruemmer F."/>
            <person name="Labrenz M."/>
            <person name="Spormann A.M."/>
            <person name="Op den Camp H."/>
            <person name="Overmann J."/>
            <person name="Amann R."/>
            <person name="Jetten M.S.M."/>
            <person name="Mascher T."/>
            <person name="Medema M.H."/>
            <person name="Devos D.P."/>
            <person name="Kaster A.-K."/>
            <person name="Ovreas L."/>
            <person name="Rohde M."/>
            <person name="Galperin M.Y."/>
            <person name="Jogler C."/>
        </authorList>
    </citation>
    <scope>NUCLEOTIDE SEQUENCE [LARGE SCALE GENOMIC DNA]</scope>
    <source>
        <strain evidence="4 5">Mal48</strain>
    </source>
</reference>
<dbReference type="CDD" id="cd01821">
    <property type="entry name" value="Rhamnogalacturan_acetylesterase_like"/>
    <property type="match status" value="1"/>
</dbReference>
<dbReference type="KEGG" id="tpol:Mal48_48280"/>
<evidence type="ECO:0000313" key="5">
    <source>
        <dbReference type="Proteomes" id="UP000315724"/>
    </source>
</evidence>
<gene>
    <name evidence="4" type="primary">rhgT</name>
    <name evidence="4" type="ORF">Mal48_48280</name>
</gene>
<dbReference type="InterPro" id="IPR013830">
    <property type="entry name" value="SGNH_hydro"/>
</dbReference>
<evidence type="ECO:0000256" key="1">
    <source>
        <dbReference type="ARBA" id="ARBA00008668"/>
    </source>
</evidence>
<name>A0A517QVC6_9PLAN</name>
<keyword evidence="5" id="KW-1185">Reference proteome</keyword>
<accession>A0A517QVC6</accession>
<dbReference type="EC" id="3.1.1.-" evidence="4"/>
<dbReference type="PANTHER" id="PTHR43695">
    <property type="entry name" value="PUTATIVE (AFU_ORTHOLOGUE AFUA_2G17250)-RELATED"/>
    <property type="match status" value="1"/>
</dbReference>
<dbReference type="InterPro" id="IPR036514">
    <property type="entry name" value="SGNH_hydro_sf"/>
</dbReference>
<dbReference type="EMBL" id="CP036267">
    <property type="protein sequence ID" value="QDT35551.1"/>
    <property type="molecule type" value="Genomic_DNA"/>
</dbReference>
<dbReference type="PANTHER" id="PTHR43695:SF1">
    <property type="entry name" value="RHAMNOGALACTURONAN ACETYLESTERASE"/>
    <property type="match status" value="1"/>
</dbReference>
<comment type="similarity">
    <text evidence="1">Belongs to the 'GDSL' lipolytic enzyme family.</text>
</comment>
<dbReference type="Pfam" id="PF13472">
    <property type="entry name" value="Lipase_GDSL_2"/>
    <property type="match status" value="1"/>
</dbReference>
<dbReference type="Gene3D" id="3.40.50.1110">
    <property type="entry name" value="SGNH hydrolase"/>
    <property type="match status" value="1"/>
</dbReference>
<protein>
    <submittedName>
        <fullName evidence="4">Rhamnogalacturonan acetylesterase RhgT</fullName>
        <ecNumber evidence="4">3.1.1.-</ecNumber>
    </submittedName>
</protein>
<evidence type="ECO:0000256" key="2">
    <source>
        <dbReference type="ARBA" id="ARBA00022801"/>
    </source>
</evidence>
<dbReference type="RefSeq" id="WP_145205305.1">
    <property type="nucleotide sequence ID" value="NZ_CP036267.1"/>
</dbReference>